<keyword evidence="1" id="KW-0472">Membrane</keyword>
<dbReference type="OrthoDB" id="542179at2"/>
<evidence type="ECO:0008006" key="4">
    <source>
        <dbReference type="Google" id="ProtNLM"/>
    </source>
</evidence>
<gene>
    <name evidence="2" type="ORF">EU91_0676</name>
</gene>
<sequence>MTLIEVFLKNKRVQKTLSTKPGEEGFSLIELVVVIAVLAILSAVAIPSFTNVQANARASAVQNGLVNGIKECFVLQAENSATTFSAAKSFASPKAFRGFEVKQRAGDPPQGGDSCFGAIADADSNANDSDFEIYMDGDGVAVKTCSHGERAGCTATAADGKGAGTW</sequence>
<dbReference type="InterPro" id="IPR012902">
    <property type="entry name" value="N_methyl_site"/>
</dbReference>
<dbReference type="InterPro" id="IPR045584">
    <property type="entry name" value="Pilin-like"/>
</dbReference>
<dbReference type="EMBL" id="JNAH01000004">
    <property type="protein sequence ID" value="KGF87644.1"/>
    <property type="molecule type" value="Genomic_DNA"/>
</dbReference>
<evidence type="ECO:0000256" key="1">
    <source>
        <dbReference type="SAM" id="Phobius"/>
    </source>
</evidence>
<proteinExistence type="predicted"/>
<keyword evidence="1" id="KW-1133">Transmembrane helix</keyword>
<dbReference type="Proteomes" id="UP000030598">
    <property type="component" value="Unassembled WGS sequence"/>
</dbReference>
<accession>A0A0A1ZHH4</accession>
<dbReference type="PROSITE" id="PS00409">
    <property type="entry name" value="PROKAR_NTER_METHYL"/>
    <property type="match status" value="1"/>
</dbReference>
<protein>
    <recommendedName>
        <fullName evidence="4">Fimbrial protein</fullName>
    </recommendedName>
</protein>
<comment type="caution">
    <text evidence="2">The sequence shown here is derived from an EMBL/GenBank/DDBJ whole genome shotgun (WGS) entry which is preliminary data.</text>
</comment>
<dbReference type="SUPFAM" id="SSF54523">
    <property type="entry name" value="Pili subunits"/>
    <property type="match status" value="1"/>
</dbReference>
<dbReference type="RefSeq" id="WP_052041271.1">
    <property type="nucleotide sequence ID" value="NZ_CP138934.1"/>
</dbReference>
<dbReference type="AlphaFoldDB" id="A0A0A1ZHH4"/>
<feature type="transmembrane region" description="Helical" evidence="1">
    <location>
        <begin position="26"/>
        <end position="49"/>
    </location>
</feature>
<dbReference type="NCBIfam" id="TIGR02532">
    <property type="entry name" value="IV_pilin_GFxxxE"/>
    <property type="match status" value="1"/>
</dbReference>
<keyword evidence="1" id="KW-0812">Transmembrane</keyword>
<organism evidence="2 3">
    <name type="scientific">Prochlorococcus marinus str. GP2</name>
    <dbReference type="NCBI Taxonomy" id="59925"/>
    <lineage>
        <taxon>Bacteria</taxon>
        <taxon>Bacillati</taxon>
        <taxon>Cyanobacteriota</taxon>
        <taxon>Cyanophyceae</taxon>
        <taxon>Synechococcales</taxon>
        <taxon>Prochlorococcaceae</taxon>
        <taxon>Prochlorococcus</taxon>
    </lineage>
</organism>
<reference evidence="3" key="1">
    <citation type="journal article" date="2014" name="Sci. Data">
        <title>Genomes of diverse isolates of the marine cyanobacterium Prochlorococcus.</title>
        <authorList>
            <person name="Biller S."/>
            <person name="Berube P."/>
            <person name="Thompson J."/>
            <person name="Kelly L."/>
            <person name="Roggensack S."/>
            <person name="Awad L."/>
            <person name="Roache-Johnson K."/>
            <person name="Ding H."/>
            <person name="Giovannoni S.J."/>
            <person name="Moore L.R."/>
            <person name="Chisholm S.W."/>
        </authorList>
    </citation>
    <scope>NUCLEOTIDE SEQUENCE [LARGE SCALE GENOMIC DNA]</scope>
    <source>
        <strain evidence="3">GP2</strain>
    </source>
</reference>
<dbReference type="STRING" id="59925.EU91_0676"/>
<dbReference type="eggNOG" id="ENOG502ZR2K">
    <property type="taxonomic scope" value="Bacteria"/>
</dbReference>
<evidence type="ECO:0000313" key="3">
    <source>
        <dbReference type="Proteomes" id="UP000030598"/>
    </source>
</evidence>
<name>A0A0A1ZHH4_PROMR</name>
<dbReference type="Pfam" id="PF07963">
    <property type="entry name" value="N_methyl"/>
    <property type="match status" value="1"/>
</dbReference>
<evidence type="ECO:0000313" key="2">
    <source>
        <dbReference type="EMBL" id="KGF87644.1"/>
    </source>
</evidence>
<dbReference type="Gene3D" id="3.30.700.10">
    <property type="entry name" value="Glycoprotein, Type 4 Pilin"/>
    <property type="match status" value="1"/>
</dbReference>